<feature type="transmembrane region" description="Helical" evidence="1">
    <location>
        <begin position="72"/>
        <end position="91"/>
    </location>
</feature>
<keyword evidence="1" id="KW-0472">Membrane</keyword>
<feature type="transmembrane region" description="Helical" evidence="1">
    <location>
        <begin position="187"/>
        <end position="209"/>
    </location>
</feature>
<feature type="transmembrane region" description="Helical" evidence="1">
    <location>
        <begin position="27"/>
        <end position="44"/>
    </location>
</feature>
<keyword evidence="1" id="KW-1133">Transmembrane helix</keyword>
<feature type="transmembrane region" description="Helical" evidence="1">
    <location>
        <begin position="98"/>
        <end position="117"/>
    </location>
</feature>
<organism evidence="2 3">
    <name type="scientific">candidate division TA06 bacterium 34_109</name>
    <dbReference type="NCBI Taxonomy" id="1635277"/>
    <lineage>
        <taxon>Bacteria</taxon>
        <taxon>Bacteria division TA06</taxon>
    </lineage>
</organism>
<dbReference type="EMBL" id="LGGX01000001">
    <property type="protein sequence ID" value="KUK88177.1"/>
    <property type="molecule type" value="Genomic_DNA"/>
</dbReference>
<evidence type="ECO:0000313" key="3">
    <source>
        <dbReference type="Proteomes" id="UP000053467"/>
    </source>
</evidence>
<dbReference type="AlphaFoldDB" id="A0A124G0Q0"/>
<evidence type="ECO:0000256" key="1">
    <source>
        <dbReference type="SAM" id="Phobius"/>
    </source>
</evidence>
<dbReference type="Proteomes" id="UP000053467">
    <property type="component" value="Unassembled WGS sequence"/>
</dbReference>
<keyword evidence="1" id="KW-0812">Transmembrane</keyword>
<sequence>MIREVRIMKKENLEKIQGTLELITRKWWFLVLFILVGTISPPIVTEGFDPSKIGEIIIYILQNSLLKFCSPLYPVFKIIPIILVLTLILFGNRSGRIFSFYVGINYLLFAFLQGIAITDKYGFGMVTGNFILMILVSIFWFWEASVNKNNFIPQKLPITRYWVVPLAFLVFWYPVNLESMKPDFNLVYLFTNPAGLAFCTMTPVYLGILTLYYPKVNIATLRVTSLVGIIIGFWNMVENFLIKPDILWWNGVLHLPLLFISIYALVLSFKKIQLVEATKEEK</sequence>
<proteinExistence type="predicted"/>
<accession>A0A124G0Q0</accession>
<gene>
    <name evidence="2" type="ORF">XE03_0183</name>
</gene>
<protein>
    <submittedName>
        <fullName evidence="2">Uncharacterized protein</fullName>
    </submittedName>
</protein>
<name>A0A124G0Q0_UNCT6</name>
<feature type="transmembrane region" description="Helical" evidence="1">
    <location>
        <begin position="123"/>
        <end position="146"/>
    </location>
</feature>
<feature type="transmembrane region" description="Helical" evidence="1">
    <location>
        <begin position="246"/>
        <end position="269"/>
    </location>
</feature>
<feature type="transmembrane region" description="Helical" evidence="1">
    <location>
        <begin position="216"/>
        <end position="234"/>
    </location>
</feature>
<evidence type="ECO:0000313" key="2">
    <source>
        <dbReference type="EMBL" id="KUK88177.1"/>
    </source>
</evidence>
<reference evidence="3" key="1">
    <citation type="journal article" date="2015" name="MBio">
        <title>Genome-Resolved Metagenomic Analysis Reveals Roles for Candidate Phyla and Other Microbial Community Members in Biogeochemical Transformations in Oil Reservoirs.</title>
        <authorList>
            <person name="Hu P."/>
            <person name="Tom L."/>
            <person name="Singh A."/>
            <person name="Thomas B.C."/>
            <person name="Baker B.J."/>
            <person name="Piceno Y.M."/>
            <person name="Andersen G.L."/>
            <person name="Banfield J.F."/>
        </authorList>
    </citation>
    <scope>NUCLEOTIDE SEQUENCE [LARGE SCALE GENOMIC DNA]</scope>
</reference>
<comment type="caution">
    <text evidence="2">The sequence shown here is derived from an EMBL/GenBank/DDBJ whole genome shotgun (WGS) entry which is preliminary data.</text>
</comment>
<feature type="transmembrane region" description="Helical" evidence="1">
    <location>
        <begin position="158"/>
        <end position="175"/>
    </location>
</feature>